<name>A0ABS1BQY0_9NEIS</name>
<keyword evidence="2" id="KW-0812">Transmembrane</keyword>
<gene>
    <name evidence="3" type="ORF">JDW22_01560</name>
</gene>
<feature type="compositionally biased region" description="Polar residues" evidence="1">
    <location>
        <begin position="115"/>
        <end position="125"/>
    </location>
</feature>
<keyword evidence="2" id="KW-1133">Transmembrane helix</keyword>
<evidence type="ECO:0000313" key="3">
    <source>
        <dbReference type="EMBL" id="MBK0395305.1"/>
    </source>
</evidence>
<evidence type="ECO:0000313" key="4">
    <source>
        <dbReference type="Proteomes" id="UP000614058"/>
    </source>
</evidence>
<feature type="region of interest" description="Disordered" evidence="1">
    <location>
        <begin position="115"/>
        <end position="141"/>
    </location>
</feature>
<evidence type="ECO:0000256" key="2">
    <source>
        <dbReference type="SAM" id="Phobius"/>
    </source>
</evidence>
<accession>A0ABS1BQY0</accession>
<protein>
    <submittedName>
        <fullName evidence="3">Magnesium transporter</fullName>
    </submittedName>
</protein>
<sequence>MDKKRAIVIWIAMAIAIGLIAYLSGANPIVAALIGIAAVAAIVGIATGTVYWKQKKLIDNAARFNIDLKAGKINPADLRRMYFSGGKDRKDALFIASQAMRCSVQEAEKQLSARISKQAANQEMMKQQRQQGGKRKAGRPR</sequence>
<keyword evidence="4" id="KW-1185">Reference proteome</keyword>
<comment type="caution">
    <text evidence="3">The sequence shown here is derived from an EMBL/GenBank/DDBJ whole genome shotgun (WGS) entry which is preliminary data.</text>
</comment>
<evidence type="ECO:0000256" key="1">
    <source>
        <dbReference type="SAM" id="MobiDB-lite"/>
    </source>
</evidence>
<feature type="compositionally biased region" description="Basic residues" evidence="1">
    <location>
        <begin position="132"/>
        <end position="141"/>
    </location>
</feature>
<organism evidence="3 4">
    <name type="scientific">Kingella bonacorsii</name>
    <dbReference type="NCBI Taxonomy" id="2796361"/>
    <lineage>
        <taxon>Bacteria</taxon>
        <taxon>Pseudomonadati</taxon>
        <taxon>Pseudomonadota</taxon>
        <taxon>Betaproteobacteria</taxon>
        <taxon>Neisseriales</taxon>
        <taxon>Neisseriaceae</taxon>
        <taxon>Kingella</taxon>
    </lineage>
</organism>
<feature type="transmembrane region" description="Helical" evidence="2">
    <location>
        <begin position="7"/>
        <end position="23"/>
    </location>
</feature>
<keyword evidence="2" id="KW-0472">Membrane</keyword>
<proteinExistence type="predicted"/>
<feature type="transmembrane region" description="Helical" evidence="2">
    <location>
        <begin position="29"/>
        <end position="52"/>
    </location>
</feature>
<reference evidence="3 4" key="1">
    <citation type="journal article" date="2021" name="Pathogens">
        <title>Isolation and Characterization of Kingella bonacorsii sp. nov., A Novel Kingella Species Detected in a Stable Periodontitis Subject.</title>
        <authorList>
            <person name="Antezack A."/>
            <person name="Boxberger M."/>
            <person name="Rolland C."/>
            <person name="Monnet-Corti V."/>
            <person name="La Scola B."/>
        </authorList>
    </citation>
    <scope>NUCLEOTIDE SEQUENCE [LARGE SCALE GENOMIC DNA]</scope>
    <source>
        <strain evidence="3 4">Marseille-Q4569</strain>
    </source>
</reference>
<dbReference type="EMBL" id="JAEHNZ010000001">
    <property type="protein sequence ID" value="MBK0395305.1"/>
    <property type="molecule type" value="Genomic_DNA"/>
</dbReference>
<dbReference type="Proteomes" id="UP000614058">
    <property type="component" value="Unassembled WGS sequence"/>
</dbReference>